<gene>
    <name evidence="2" type="ORF">ACFSQW_20110</name>
</gene>
<feature type="transmembrane region" description="Helical" evidence="1">
    <location>
        <begin position="7"/>
        <end position="27"/>
    </location>
</feature>
<accession>A0ABW5L7G3</accession>
<comment type="caution">
    <text evidence="2">The sequence shown here is derived from an EMBL/GenBank/DDBJ whole genome shotgun (WGS) entry which is preliminary data.</text>
</comment>
<dbReference type="EMBL" id="JBHULD010000025">
    <property type="protein sequence ID" value="MFD2556703.1"/>
    <property type="molecule type" value="Genomic_DNA"/>
</dbReference>
<dbReference type="Proteomes" id="UP001597440">
    <property type="component" value="Unassembled WGS sequence"/>
</dbReference>
<evidence type="ECO:0000256" key="1">
    <source>
        <dbReference type="SAM" id="Phobius"/>
    </source>
</evidence>
<keyword evidence="1" id="KW-0812">Transmembrane</keyword>
<organism evidence="2 3">
    <name type="scientific">Sphingobacterium tabacisoli</name>
    <dbReference type="NCBI Taxonomy" id="2044855"/>
    <lineage>
        <taxon>Bacteria</taxon>
        <taxon>Pseudomonadati</taxon>
        <taxon>Bacteroidota</taxon>
        <taxon>Sphingobacteriia</taxon>
        <taxon>Sphingobacteriales</taxon>
        <taxon>Sphingobacteriaceae</taxon>
        <taxon>Sphingobacterium</taxon>
    </lineage>
</organism>
<evidence type="ECO:0000313" key="3">
    <source>
        <dbReference type="Proteomes" id="UP001597440"/>
    </source>
</evidence>
<keyword evidence="1" id="KW-0472">Membrane</keyword>
<proteinExistence type="predicted"/>
<protein>
    <submittedName>
        <fullName evidence="2">Uncharacterized protein</fullName>
    </submittedName>
</protein>
<keyword evidence="1" id="KW-1133">Transmembrane helix</keyword>
<reference evidence="3" key="1">
    <citation type="journal article" date="2019" name="Int. J. Syst. Evol. Microbiol.">
        <title>The Global Catalogue of Microorganisms (GCM) 10K type strain sequencing project: providing services to taxonomists for standard genome sequencing and annotation.</title>
        <authorList>
            <consortium name="The Broad Institute Genomics Platform"/>
            <consortium name="The Broad Institute Genome Sequencing Center for Infectious Disease"/>
            <person name="Wu L."/>
            <person name="Ma J."/>
        </authorList>
    </citation>
    <scope>NUCLEOTIDE SEQUENCE [LARGE SCALE GENOMIC DNA]</scope>
    <source>
        <strain evidence="3">KCTC 52298</strain>
    </source>
</reference>
<name>A0ABW5L7G3_9SPHI</name>
<keyword evidence="3" id="KW-1185">Reference proteome</keyword>
<evidence type="ECO:0000313" key="2">
    <source>
        <dbReference type="EMBL" id="MFD2556703.1"/>
    </source>
</evidence>
<sequence>MKALNRNYFLLSIGLFIINLLVCTNIAEQSVISKELISTDREEFETICEKILTYFDDSKGCFFLDPDILKQGITPNLEHRMRTDICTDPVIGKKC</sequence>